<dbReference type="InterPro" id="IPR018310">
    <property type="entry name" value="Put_endonuclease_Z1-dom"/>
</dbReference>
<comment type="caution">
    <text evidence="2">The sequence shown here is derived from an EMBL/GenBank/DDBJ whole genome shotgun (WGS) entry which is preliminary data.</text>
</comment>
<sequence>MNPIAEAYLGALAMLEATAPRNLHLAATMVTESAGDEALREYLSNAGPDDRLRKRLQLALATWDYVVDAVWAEGTEPRTVARRELIYKLLKIDAETIALFHEEFPIAGRDGDIIIADSWEPWYTDELRRERGFYWDNYHGLLLAQDWSADAVRHLDHATSEVVGRLAEPTRQEAYQSKGLVVGYVQSGKTANFTGVIAKAVDAGYRLVIVLTGTTDLLRAQTQRRLDKELIGVENILGGVSPNDAELLDQVDYQDDPEWMSGKFVRLGVVPADAGKPGIDRLTTYRSEYKSLQQGIAALDFPKREKSLPYYDPENLFHGDARIAVVKKNGSVLRSLVMDLKRIKARVSEIPTLIIDDESDQASINTSNPKKWEEGQKVRSAINRLVSELLNLLPRAQYVGYTATPFANVFVDPRDAEDIFPKDFLISLQRPPGYMGASDFHDIDIDFDQVERTFANSVQKAHVRFVSGQYEKENKALLEALDAFVLSGAIKLYREARGTKAFRHHTMLVHEGMRTAAHKELADRITDLWNKSGYYSATAYTRLRGLFDKDLGPVSRVRAGDIPTPNSFDEILPYLPKAIARIGGTRSPVLIVNSDKIESDQEKLDFDTTDHVWRILVGGNKLARGFTVEGLTVSYYTRVAKQADTMMQMGRWFGFRQNYQDLVRLYTTVELYEGFEAIVRDEEFFRSELRQYAAPVGGKPQVTPQDVPPLVGSHLPRIKPTAANKSYNKVLAERRTPNKEPRSGYPNLSDRADILHNVEQFRPVLARAIARGRVALSQDRDGHEAWACLYSHRQLLEMFNRLRWSNATSFNADLAWLNTLEDEHIEDWQIFLPQLKSDEYKANVLGLGPFSLHRRAAPNGILEGRSTLFGRADAEKVARPPKPASKSRRGALLLYPMIAKDKAPRIVAGEVDPGEVVMAFRMVVPTAALPNDGPLVTFTTKDSSRPSAAIVDSPV</sequence>
<dbReference type="EMBL" id="JBHMCF010000039">
    <property type="protein sequence ID" value="MFB9474718.1"/>
    <property type="molecule type" value="Genomic_DNA"/>
</dbReference>
<organism evidence="2 3">
    <name type="scientific">Nonomuraea salmonea</name>
    <dbReference type="NCBI Taxonomy" id="46181"/>
    <lineage>
        <taxon>Bacteria</taxon>
        <taxon>Bacillati</taxon>
        <taxon>Actinomycetota</taxon>
        <taxon>Actinomycetes</taxon>
        <taxon>Streptosporangiales</taxon>
        <taxon>Streptosporangiaceae</taxon>
        <taxon>Nonomuraea</taxon>
    </lineage>
</organism>
<evidence type="ECO:0000313" key="2">
    <source>
        <dbReference type="EMBL" id="MFB9474718.1"/>
    </source>
</evidence>
<dbReference type="RefSeq" id="WP_379484526.1">
    <property type="nucleotide sequence ID" value="NZ_JBHMCF010000039.1"/>
</dbReference>
<reference evidence="2 3" key="1">
    <citation type="submission" date="2024-09" db="EMBL/GenBank/DDBJ databases">
        <authorList>
            <person name="Sun Q."/>
            <person name="Mori K."/>
        </authorList>
    </citation>
    <scope>NUCLEOTIDE SEQUENCE [LARGE SCALE GENOMIC DNA]</scope>
    <source>
        <strain evidence="2 3">JCM 3324</strain>
    </source>
</reference>
<name>A0ABV5NWL9_9ACTN</name>
<gene>
    <name evidence="2" type="ORF">ACFFR3_34930</name>
</gene>
<accession>A0ABV5NWL9</accession>
<keyword evidence="3" id="KW-1185">Reference proteome</keyword>
<feature type="domain" description="Putative endonuclease Z1" evidence="1">
    <location>
        <begin position="477"/>
        <end position="714"/>
    </location>
</feature>
<protein>
    <submittedName>
        <fullName evidence="2">Z1 domain-containing protein</fullName>
    </submittedName>
</protein>
<dbReference type="Pfam" id="PF10593">
    <property type="entry name" value="Z1"/>
    <property type="match status" value="1"/>
</dbReference>
<dbReference type="Proteomes" id="UP001589568">
    <property type="component" value="Unassembled WGS sequence"/>
</dbReference>
<evidence type="ECO:0000259" key="1">
    <source>
        <dbReference type="Pfam" id="PF10593"/>
    </source>
</evidence>
<proteinExistence type="predicted"/>
<evidence type="ECO:0000313" key="3">
    <source>
        <dbReference type="Proteomes" id="UP001589568"/>
    </source>
</evidence>